<feature type="repeat" description="WD" evidence="9">
    <location>
        <begin position="867"/>
        <end position="908"/>
    </location>
</feature>
<evidence type="ECO:0000313" key="17">
    <source>
        <dbReference type="WBParaSite" id="MhA1_Contig1748.frz3.fgene1"/>
    </source>
</evidence>
<feature type="region of interest" description="Disordered" evidence="12">
    <location>
        <begin position="1163"/>
        <end position="1210"/>
    </location>
</feature>
<keyword evidence="5 11" id="KW-0347">Helicase</keyword>
<dbReference type="GO" id="GO:0043186">
    <property type="term" value="C:P granule"/>
    <property type="evidence" value="ECO:0007669"/>
    <property type="project" value="UniProtKB-ARBA"/>
</dbReference>
<dbReference type="PROSITE" id="PS51195">
    <property type="entry name" value="Q_MOTIF"/>
    <property type="match status" value="1"/>
</dbReference>
<feature type="domain" description="Helicase ATP-binding" evidence="13">
    <location>
        <begin position="94"/>
        <end position="268"/>
    </location>
</feature>
<evidence type="ECO:0000256" key="2">
    <source>
        <dbReference type="ARBA" id="ARBA00022737"/>
    </source>
</evidence>
<dbReference type="PROSITE" id="PS51194">
    <property type="entry name" value="HELICASE_CTER"/>
    <property type="match status" value="1"/>
</dbReference>
<dbReference type="InterPro" id="IPR036322">
    <property type="entry name" value="WD40_repeat_dom_sf"/>
</dbReference>
<accession>A0A1I8BB45</accession>
<evidence type="ECO:0000256" key="3">
    <source>
        <dbReference type="ARBA" id="ARBA00022741"/>
    </source>
</evidence>
<evidence type="ECO:0000256" key="1">
    <source>
        <dbReference type="ARBA" id="ARBA00022574"/>
    </source>
</evidence>
<dbReference type="InterPro" id="IPR000629">
    <property type="entry name" value="RNA-helicase_DEAD-box_CS"/>
</dbReference>
<dbReference type="Pfam" id="PF00400">
    <property type="entry name" value="WD40"/>
    <property type="match status" value="3"/>
</dbReference>
<keyword evidence="2" id="KW-0677">Repeat</keyword>
<dbReference type="PROSITE" id="PS51192">
    <property type="entry name" value="HELICASE_ATP_BIND_1"/>
    <property type="match status" value="1"/>
</dbReference>
<dbReference type="InterPro" id="IPR001650">
    <property type="entry name" value="Helicase_C-like"/>
</dbReference>
<dbReference type="InterPro" id="IPR011545">
    <property type="entry name" value="DEAD/DEAH_box_helicase_dom"/>
</dbReference>
<comment type="function">
    <text evidence="8">Ribosome biogenesis factor. Involved in nucleolar processing of pre-18S ribosomal RNA. Required for optimal pre-ribosomal RNA transcription by RNA polymerase I. Part of the small subunit (SSU) processome, first precursor of the small eukaryotic ribosomal subunit. During the assembly of the SSU processome in the nucleolus, many ribosome biogenesis factors, an RNA chaperone and ribosomal proteins associate with the nascent pre-rRNA and work in concert to generate RNA folding, modifications, rearrangements and cleavage as well as targeted degradation of pre-ribosomal RNA by the RNA exosome.</text>
</comment>
<dbReference type="OMA" id="ECEYEEP"/>
<dbReference type="EC" id="3.6.4.13" evidence="11"/>
<keyword evidence="7 11" id="KW-0694">RNA-binding</keyword>
<evidence type="ECO:0000256" key="6">
    <source>
        <dbReference type="ARBA" id="ARBA00022840"/>
    </source>
</evidence>
<dbReference type="SMART" id="SM00490">
    <property type="entry name" value="HELICc"/>
    <property type="match status" value="1"/>
</dbReference>
<keyword evidence="4 11" id="KW-0378">Hydrolase</keyword>
<dbReference type="GO" id="GO:0006364">
    <property type="term" value="P:rRNA processing"/>
    <property type="evidence" value="ECO:0007669"/>
    <property type="project" value="InterPro"/>
</dbReference>
<dbReference type="InterPro" id="IPR001680">
    <property type="entry name" value="WD40_rpt"/>
</dbReference>
<evidence type="ECO:0000256" key="11">
    <source>
        <dbReference type="RuleBase" id="RU365068"/>
    </source>
</evidence>
<comment type="similarity">
    <text evidence="11">Belongs to the DEAD box helicase family.</text>
</comment>
<feature type="domain" description="Helicase C-terminal" evidence="14">
    <location>
        <begin position="281"/>
        <end position="455"/>
    </location>
</feature>
<evidence type="ECO:0000313" key="16">
    <source>
        <dbReference type="Proteomes" id="UP000095281"/>
    </source>
</evidence>
<dbReference type="PANTHER" id="PTHR24031">
    <property type="entry name" value="RNA HELICASE"/>
    <property type="match status" value="1"/>
</dbReference>
<keyword evidence="1 9" id="KW-0853">WD repeat</keyword>
<dbReference type="SMART" id="SM01178">
    <property type="entry name" value="DUF4217"/>
    <property type="match status" value="1"/>
</dbReference>
<dbReference type="InterPro" id="IPR014001">
    <property type="entry name" value="Helicase_ATP-bd"/>
</dbReference>
<keyword evidence="3 11" id="KW-0547">Nucleotide-binding</keyword>
<feature type="compositionally biased region" description="Acidic residues" evidence="12">
    <location>
        <begin position="1196"/>
        <end position="1210"/>
    </location>
</feature>
<proteinExistence type="inferred from homology"/>
<dbReference type="CDD" id="cd18787">
    <property type="entry name" value="SF2_C_DEAD"/>
    <property type="match status" value="1"/>
</dbReference>
<keyword evidence="6 11" id="KW-0067">ATP-binding</keyword>
<comment type="domain">
    <text evidence="11">The Q motif is unique to and characteristic of the DEAD box family of RNA helicases and controls ATP binding and hydrolysis.</text>
</comment>
<dbReference type="Pfam" id="PF13959">
    <property type="entry name" value="CTE_SPB4"/>
    <property type="match status" value="1"/>
</dbReference>
<dbReference type="GO" id="GO:0005730">
    <property type="term" value="C:nucleolus"/>
    <property type="evidence" value="ECO:0007669"/>
    <property type="project" value="InterPro"/>
</dbReference>
<evidence type="ECO:0000259" key="13">
    <source>
        <dbReference type="PROSITE" id="PS51192"/>
    </source>
</evidence>
<dbReference type="SUPFAM" id="SSF52540">
    <property type="entry name" value="P-loop containing nucleoside triphosphate hydrolases"/>
    <property type="match status" value="2"/>
</dbReference>
<dbReference type="GO" id="GO:0016887">
    <property type="term" value="F:ATP hydrolysis activity"/>
    <property type="evidence" value="ECO:0007669"/>
    <property type="project" value="RHEA"/>
</dbReference>
<dbReference type="Pfam" id="PF00271">
    <property type="entry name" value="Helicase_C"/>
    <property type="match status" value="1"/>
</dbReference>
<dbReference type="Gene3D" id="3.40.50.300">
    <property type="entry name" value="P-loop containing nucleotide triphosphate hydrolases"/>
    <property type="match status" value="2"/>
</dbReference>
<evidence type="ECO:0000259" key="14">
    <source>
        <dbReference type="PROSITE" id="PS51194"/>
    </source>
</evidence>
<dbReference type="SMART" id="SM00487">
    <property type="entry name" value="DEXDc"/>
    <property type="match status" value="1"/>
</dbReference>
<dbReference type="InterPro" id="IPR014014">
    <property type="entry name" value="RNA_helicase_DEAD_Q_motif"/>
</dbReference>
<dbReference type="PROSITE" id="PS50294">
    <property type="entry name" value="WD_REPEATS_REGION"/>
    <property type="match status" value="1"/>
</dbReference>
<dbReference type="Proteomes" id="UP000095281">
    <property type="component" value="Unplaced"/>
</dbReference>
<dbReference type="InterPro" id="IPR019775">
    <property type="entry name" value="WD40_repeat_CS"/>
</dbReference>
<dbReference type="Pfam" id="PF09384">
    <property type="entry name" value="UTP15_C"/>
    <property type="match status" value="1"/>
</dbReference>
<dbReference type="InterPro" id="IPR025313">
    <property type="entry name" value="SPB4-like_CTE"/>
</dbReference>
<evidence type="ECO:0000256" key="4">
    <source>
        <dbReference type="ARBA" id="ARBA00022801"/>
    </source>
</evidence>
<dbReference type="PROSITE" id="PS00678">
    <property type="entry name" value="WD_REPEATS_1"/>
    <property type="match status" value="1"/>
</dbReference>
<dbReference type="SUPFAM" id="SSF50978">
    <property type="entry name" value="WD40 repeat-like"/>
    <property type="match status" value="1"/>
</dbReference>
<keyword evidence="16" id="KW-1185">Reference proteome</keyword>
<evidence type="ECO:0000256" key="7">
    <source>
        <dbReference type="ARBA" id="ARBA00022884"/>
    </source>
</evidence>
<dbReference type="Gene3D" id="2.130.10.10">
    <property type="entry name" value="YVTN repeat-like/Quinoprotein amine dehydrogenase"/>
    <property type="match status" value="2"/>
</dbReference>
<dbReference type="AlphaFoldDB" id="A0A1I8BB45"/>
<feature type="repeat" description="WD" evidence="9">
    <location>
        <begin position="781"/>
        <end position="823"/>
    </location>
</feature>
<dbReference type="WBParaSite" id="MhA1_Contig1748.frz3.fgene1">
    <property type="protein sequence ID" value="MhA1_Contig1748.frz3.fgene1"/>
    <property type="gene ID" value="MhA1_Contig1748.frz3.fgene1"/>
</dbReference>
<dbReference type="PROSITE" id="PS00039">
    <property type="entry name" value="DEAD_ATP_HELICASE"/>
    <property type="match status" value="1"/>
</dbReference>
<feature type="domain" description="DEAD-box RNA helicase Q" evidence="15">
    <location>
        <begin position="63"/>
        <end position="91"/>
    </location>
</feature>
<sequence>MRKKFRDSDDDEEFILKEPKNKALIERKRQRKQENKNKSNIGDLIEQITSRYKDLNSETFAANKFSDFPLSPLTLRGLKDSNFTSPTDIQLLSLKHSIIGKDVVGAAKTGSGKTLALLIPLLECLWRNKWTKFDGLGAIVITPTRELAFQIFQVLNNIGSYHDFSAALLIGGTDVDFERERLSGISIVICTPGRLLQHMDENGYFCFDQLQMLVIDEADRILDMGFKQQIDAIIENLPKQRQTLLFSATQTKRVEDLIRVSLKDPVFVSAHEGAKNSTPDQLTQSYLVCEEEDKINIVWSFLRNHQRKKTLIFVTSCKQARFLTEAITHLRPGLFFTGLWGSLKQGKRMERFQRFDEITNKGAAMICTDIASRGLDFAGLDWVLQMDCPPSVDDYIHRVGRTARMNKSGEAMLILTGSQEGPFVEMLKARQIPINKVEIEKQKLFSIQTKLANLMIPFPELKHFAQSAFVAYARAVYFAQLKTVFNVDSINFEALAKSYGLPLTPRIRFLRKRGVNIGDSDKKKTTTKTITVTDEIRLGGDNSTNAFDVDGEQEKDEKDVGDEFLKITRRDVFNEVSEVNPEEEILARISSKKAITKTQLASKMLRRLVLKKMTTHNKPIVPLRDANAEGDVSEEQKYWMKLEEAAVFEESCCSCDFKPSSPYALAIAGGSRAIVFDTATTEPSAIYSRFKTSLCSVKYRHDGALLGVSTENGFLQFFDTHSEKPRKQGLRTPIRTIKAHKGQIYSFQFDATGHKVASFSDDCYAKLFDLATENASPVWNCGAHMDFIRTGSFVPNSECLLATGSHDNTVRLWDTRQDGSSFVREFNHGLPVEKILFMSPKNNLFASAGGTLIKFWDLNNGQIVKELQLHKKTVTSLNLSKDGTFLITGSADRRVNIVKLDNFDLVHTWRFEAPIQSLAIDPLDNHIAFGLGNNNLAIWRRQEEIEEKKKKKSEKRKRKRNELQEQCNGEIPENIEEEKQEERPKGLVIFRKEREGEQEQIELKPTERQLEQMKLGKHDYLLREGRLQELVSTILLKIKDFTFEYIVAVFHQIRIRQQLKLAFSGLEKRELVNLFTFLSINISNKQFFDILYDVTVVTLEIYVHKSLPSDVRFSIKRFQKTLAKEIEKQKEQFRNVGIFEMIKNSNRNNETTKNEEKINVKEELQNVEMNENGEEEEKEQEMKQSKMNGKVILNEQAEDETSDEDDSEEG</sequence>
<evidence type="ECO:0000256" key="5">
    <source>
        <dbReference type="ARBA" id="ARBA00022806"/>
    </source>
</evidence>
<evidence type="ECO:0000256" key="12">
    <source>
        <dbReference type="SAM" id="MobiDB-lite"/>
    </source>
</evidence>
<reference evidence="17" key="1">
    <citation type="submission" date="2016-11" db="UniProtKB">
        <authorList>
            <consortium name="WormBaseParasite"/>
        </authorList>
    </citation>
    <scope>IDENTIFICATION</scope>
</reference>
<comment type="function">
    <text evidence="11">RNA helicase.</text>
</comment>
<comment type="catalytic activity">
    <reaction evidence="11">
        <text>ATP + H2O = ADP + phosphate + H(+)</text>
        <dbReference type="Rhea" id="RHEA:13065"/>
        <dbReference type="ChEBI" id="CHEBI:15377"/>
        <dbReference type="ChEBI" id="CHEBI:15378"/>
        <dbReference type="ChEBI" id="CHEBI:30616"/>
        <dbReference type="ChEBI" id="CHEBI:43474"/>
        <dbReference type="ChEBI" id="CHEBI:456216"/>
        <dbReference type="EC" id="3.6.4.13"/>
    </reaction>
</comment>
<dbReference type="GO" id="GO:0005524">
    <property type="term" value="F:ATP binding"/>
    <property type="evidence" value="ECO:0007669"/>
    <property type="project" value="UniProtKB-UniRule"/>
</dbReference>
<dbReference type="CDD" id="cd17941">
    <property type="entry name" value="DEADc_DDX10"/>
    <property type="match status" value="1"/>
</dbReference>
<dbReference type="GO" id="GO:0003723">
    <property type="term" value="F:RNA binding"/>
    <property type="evidence" value="ECO:0007669"/>
    <property type="project" value="UniProtKB-UniRule"/>
</dbReference>
<dbReference type="InterPro" id="IPR018983">
    <property type="entry name" value="U3_snoRNA-assocProt_15_C"/>
</dbReference>
<feature type="compositionally biased region" description="Basic residues" evidence="12">
    <location>
        <begin position="949"/>
        <end position="960"/>
    </location>
</feature>
<dbReference type="SMART" id="SM00320">
    <property type="entry name" value="WD40"/>
    <property type="match status" value="7"/>
</dbReference>
<evidence type="ECO:0000256" key="9">
    <source>
        <dbReference type="PROSITE-ProRule" id="PRU00221"/>
    </source>
</evidence>
<dbReference type="GO" id="GO:0003724">
    <property type="term" value="F:RNA helicase activity"/>
    <property type="evidence" value="ECO:0007669"/>
    <property type="project" value="UniProtKB-EC"/>
</dbReference>
<feature type="short sequence motif" description="Q motif" evidence="10">
    <location>
        <begin position="63"/>
        <end position="91"/>
    </location>
</feature>
<evidence type="ECO:0000256" key="8">
    <source>
        <dbReference type="ARBA" id="ARBA00045437"/>
    </source>
</evidence>
<evidence type="ECO:0000259" key="15">
    <source>
        <dbReference type="PROSITE" id="PS51195"/>
    </source>
</evidence>
<dbReference type="InterPro" id="IPR015943">
    <property type="entry name" value="WD40/YVTN_repeat-like_dom_sf"/>
</dbReference>
<name>A0A1I8BB45_MELHA</name>
<dbReference type="InterPro" id="IPR027417">
    <property type="entry name" value="P-loop_NTPase"/>
</dbReference>
<protein>
    <recommendedName>
        <fullName evidence="11">ATP-dependent RNA helicase</fullName>
        <ecNumber evidence="11">3.6.4.13</ecNumber>
    </recommendedName>
</protein>
<feature type="region of interest" description="Disordered" evidence="12">
    <location>
        <begin position="948"/>
        <end position="982"/>
    </location>
</feature>
<organism evidence="16 17">
    <name type="scientific">Meloidogyne hapla</name>
    <name type="common">Root-knot nematode worm</name>
    <dbReference type="NCBI Taxonomy" id="6305"/>
    <lineage>
        <taxon>Eukaryota</taxon>
        <taxon>Metazoa</taxon>
        <taxon>Ecdysozoa</taxon>
        <taxon>Nematoda</taxon>
        <taxon>Chromadorea</taxon>
        <taxon>Rhabditida</taxon>
        <taxon>Tylenchina</taxon>
        <taxon>Tylenchomorpha</taxon>
        <taxon>Tylenchoidea</taxon>
        <taxon>Meloidogynidae</taxon>
        <taxon>Meloidogyninae</taxon>
        <taxon>Meloidogyne</taxon>
    </lineage>
</organism>
<evidence type="ECO:0000256" key="10">
    <source>
        <dbReference type="PROSITE-ProRule" id="PRU00552"/>
    </source>
</evidence>
<dbReference type="PROSITE" id="PS50082">
    <property type="entry name" value="WD_REPEATS_2"/>
    <property type="match status" value="2"/>
</dbReference>
<dbReference type="Pfam" id="PF00270">
    <property type="entry name" value="DEAD"/>
    <property type="match status" value="1"/>
</dbReference>